<comment type="similarity">
    <text evidence="2">Belongs to the SWEET sugar transporter family.</text>
</comment>
<gene>
    <name evidence="10" type="ORF">DH2020_045705</name>
</gene>
<dbReference type="PANTHER" id="PTHR10791:SF165">
    <property type="entry name" value="BIDIRECTIONAL SUGAR TRANSPORTER SWEET10"/>
    <property type="match status" value="1"/>
</dbReference>
<evidence type="ECO:0000256" key="2">
    <source>
        <dbReference type="ARBA" id="ARBA00007809"/>
    </source>
</evidence>
<organism evidence="10 11">
    <name type="scientific">Rehmannia glutinosa</name>
    <name type="common">Chinese foxglove</name>
    <dbReference type="NCBI Taxonomy" id="99300"/>
    <lineage>
        <taxon>Eukaryota</taxon>
        <taxon>Viridiplantae</taxon>
        <taxon>Streptophyta</taxon>
        <taxon>Embryophyta</taxon>
        <taxon>Tracheophyta</taxon>
        <taxon>Spermatophyta</taxon>
        <taxon>Magnoliopsida</taxon>
        <taxon>eudicotyledons</taxon>
        <taxon>Gunneridae</taxon>
        <taxon>Pentapetalae</taxon>
        <taxon>asterids</taxon>
        <taxon>lamiids</taxon>
        <taxon>Lamiales</taxon>
        <taxon>Orobanchaceae</taxon>
        <taxon>Rehmannieae</taxon>
        <taxon>Rehmannia</taxon>
    </lineage>
</organism>
<feature type="transmembrane region" description="Helical" evidence="9">
    <location>
        <begin position="47"/>
        <end position="65"/>
    </location>
</feature>
<keyword evidence="3" id="KW-0813">Transport</keyword>
<keyword evidence="4" id="KW-0762">Sugar transport</keyword>
<evidence type="ECO:0000256" key="1">
    <source>
        <dbReference type="ARBA" id="ARBA00004127"/>
    </source>
</evidence>
<name>A0ABR0UDF3_REHGL</name>
<evidence type="ECO:0000313" key="10">
    <source>
        <dbReference type="EMBL" id="KAK6120553.1"/>
    </source>
</evidence>
<keyword evidence="11" id="KW-1185">Reference proteome</keyword>
<keyword evidence="7 9" id="KW-1133">Transmembrane helix</keyword>
<dbReference type="PANTHER" id="PTHR10791">
    <property type="entry name" value="RAG1-ACTIVATING PROTEIN 1"/>
    <property type="match status" value="1"/>
</dbReference>
<evidence type="ECO:0000256" key="3">
    <source>
        <dbReference type="ARBA" id="ARBA00022448"/>
    </source>
</evidence>
<dbReference type="Proteomes" id="UP001318860">
    <property type="component" value="Unassembled WGS sequence"/>
</dbReference>
<keyword evidence="6" id="KW-0677">Repeat</keyword>
<evidence type="ECO:0000256" key="4">
    <source>
        <dbReference type="ARBA" id="ARBA00022597"/>
    </source>
</evidence>
<feature type="transmembrane region" description="Helical" evidence="9">
    <location>
        <begin position="71"/>
        <end position="93"/>
    </location>
</feature>
<evidence type="ECO:0000256" key="9">
    <source>
        <dbReference type="SAM" id="Phobius"/>
    </source>
</evidence>
<feature type="transmembrane region" description="Helical" evidence="9">
    <location>
        <begin position="131"/>
        <end position="154"/>
    </location>
</feature>
<sequence>MAAGFSWHWALAFGLLGNIVSFMVYLSPIPTFYQIYKKKTSEGYQSIPYVIALFSSMLWIFYAFLKSNTTLLITINSVGCLIETIYICFYFFYAPKKARVQTVKVLVLLIVCGFGFIIVATRFLVKASDRASIVGWICLVFSLCVFIAPLGIVVRKCI</sequence>
<protein>
    <submittedName>
        <fullName evidence="10">Uncharacterized protein</fullName>
    </submittedName>
</protein>
<evidence type="ECO:0000256" key="7">
    <source>
        <dbReference type="ARBA" id="ARBA00022989"/>
    </source>
</evidence>
<dbReference type="InterPro" id="IPR047664">
    <property type="entry name" value="SWEET"/>
</dbReference>
<feature type="transmembrane region" description="Helical" evidence="9">
    <location>
        <begin position="6"/>
        <end position="26"/>
    </location>
</feature>
<comment type="caution">
    <text evidence="10">The sequence shown here is derived from an EMBL/GenBank/DDBJ whole genome shotgun (WGS) entry which is preliminary data.</text>
</comment>
<evidence type="ECO:0000313" key="11">
    <source>
        <dbReference type="Proteomes" id="UP001318860"/>
    </source>
</evidence>
<proteinExistence type="inferred from homology"/>
<dbReference type="Pfam" id="PF03083">
    <property type="entry name" value="MtN3_slv"/>
    <property type="match status" value="1"/>
</dbReference>
<dbReference type="InterPro" id="IPR004316">
    <property type="entry name" value="SWEET_rpt"/>
</dbReference>
<evidence type="ECO:0000256" key="6">
    <source>
        <dbReference type="ARBA" id="ARBA00022737"/>
    </source>
</evidence>
<accession>A0ABR0UDF3</accession>
<comment type="subcellular location">
    <subcellularLocation>
        <location evidence="1">Endomembrane system</location>
        <topology evidence="1">Multi-pass membrane protein</topology>
    </subcellularLocation>
</comment>
<feature type="transmembrane region" description="Helical" evidence="9">
    <location>
        <begin position="105"/>
        <end position="125"/>
    </location>
</feature>
<dbReference type="EMBL" id="JABTTQ020003058">
    <property type="protein sequence ID" value="KAK6120553.1"/>
    <property type="molecule type" value="Genomic_DNA"/>
</dbReference>
<evidence type="ECO:0000256" key="5">
    <source>
        <dbReference type="ARBA" id="ARBA00022692"/>
    </source>
</evidence>
<keyword evidence="5 9" id="KW-0812">Transmembrane</keyword>
<keyword evidence="8 9" id="KW-0472">Membrane</keyword>
<reference evidence="10 11" key="1">
    <citation type="journal article" date="2021" name="Comput. Struct. Biotechnol. J.">
        <title>De novo genome assembly of the potent medicinal plant Rehmannia glutinosa using nanopore technology.</title>
        <authorList>
            <person name="Ma L."/>
            <person name="Dong C."/>
            <person name="Song C."/>
            <person name="Wang X."/>
            <person name="Zheng X."/>
            <person name="Niu Y."/>
            <person name="Chen S."/>
            <person name="Feng W."/>
        </authorList>
    </citation>
    <scope>NUCLEOTIDE SEQUENCE [LARGE SCALE GENOMIC DNA]</scope>
    <source>
        <strain evidence="10">DH-2019</strain>
    </source>
</reference>
<dbReference type="Gene3D" id="1.20.1280.290">
    <property type="match status" value="1"/>
</dbReference>
<evidence type="ECO:0000256" key="8">
    <source>
        <dbReference type="ARBA" id="ARBA00023136"/>
    </source>
</evidence>